<name>Q9PHD6_XYLFA</name>
<proteinExistence type="predicted"/>
<evidence type="ECO:0000313" key="2">
    <source>
        <dbReference type="Proteomes" id="UP000000812"/>
    </source>
</evidence>
<organism evidence="1 2">
    <name type="scientific">Xylella fastidiosa (strain 9a5c)</name>
    <dbReference type="NCBI Taxonomy" id="160492"/>
    <lineage>
        <taxon>Bacteria</taxon>
        <taxon>Pseudomonadati</taxon>
        <taxon>Pseudomonadota</taxon>
        <taxon>Gammaproteobacteria</taxon>
        <taxon>Lysobacterales</taxon>
        <taxon>Lysobacteraceae</taxon>
        <taxon>Xylella</taxon>
    </lineage>
</organism>
<dbReference type="EMBL" id="AE003849">
    <property type="protein sequence ID" value="AAF82821.1"/>
    <property type="molecule type" value="Genomic_DNA"/>
</dbReference>
<dbReference type="KEGG" id="xfa:XF_0008"/>
<dbReference type="AlphaFoldDB" id="Q9PHD6"/>
<reference evidence="1 2" key="1">
    <citation type="journal article" date="2000" name="Nature">
        <title>The genome sequence of the plant pathogen Xylella fastidiosa.</title>
        <authorList>
            <person name="Simpson A.J."/>
            <person name="Reinach F.C."/>
            <person name="Arruda P."/>
            <person name="Abreu F.A."/>
            <person name="Acencio M."/>
            <person name="Alvarenga R."/>
            <person name="Alves L.M."/>
            <person name="Araya J.E."/>
            <person name="Baia G.S."/>
            <person name="Baptista C.S."/>
            <person name="Barros M.H."/>
            <person name="Bonaccorsi E.D."/>
            <person name="Bordin S."/>
            <person name="Bove J.M."/>
            <person name="Briones M.R."/>
            <person name="Bueno M.R."/>
            <person name="Camargo A.A."/>
            <person name="Camargo L.E."/>
            <person name="Carraro D.M."/>
            <person name="Carrer H."/>
            <person name="Colauto N.B."/>
            <person name="Colombo C."/>
            <person name="Costa F.F."/>
            <person name="Costa M.C."/>
            <person name="Costa-Neto C.M."/>
            <person name="Coutinho L.L."/>
            <person name="Cristofani M."/>
            <person name="Dias-Neto E."/>
            <person name="Docena C."/>
            <person name="El-Dorry H."/>
            <person name="Facincani A.P."/>
            <person name="Ferreira A.J."/>
            <person name="Ferreira V.C."/>
            <person name="Ferro J.A."/>
            <person name="Fraga J.S."/>
            <person name="Franca S.C."/>
            <person name="Franco M.C."/>
            <person name="Frohme M."/>
            <person name="Furlan L.R."/>
            <person name="Garnier M."/>
            <person name="Goldman G.H."/>
            <person name="Goldman M.H."/>
            <person name="Gomes S.L."/>
            <person name="Gruber A."/>
            <person name="Ho P.L."/>
            <person name="Hoheisel J.D."/>
            <person name="Junqueira M.L."/>
            <person name="Kemper E.L."/>
            <person name="Kitajima J.P."/>
            <person name="Krieger J.E."/>
            <person name="Kuramae E.E."/>
            <person name="Laigret F."/>
            <person name="Lambais M.R."/>
            <person name="Leite L.C."/>
            <person name="Lemos E.G."/>
            <person name="Lemos M.V."/>
            <person name="Lopes S.A."/>
            <person name="Lopes C.R."/>
            <person name="Machado J.A."/>
            <person name="Machado M.A."/>
            <person name="Madeira A.M."/>
            <person name="Madeira H.M."/>
            <person name="Marino C.L."/>
            <person name="Marques M.V."/>
            <person name="Martins E.A."/>
            <person name="Martins E.M."/>
            <person name="Matsukuma A.Y."/>
            <person name="Menck C.F."/>
            <person name="Miracca E.C."/>
            <person name="Miyaki C.Y."/>
            <person name="Monteriro-Vitorello C.B."/>
            <person name="Moon D.H."/>
            <person name="Nagai M.A."/>
            <person name="Nascimento A.L."/>
            <person name="Netto L.E."/>
            <person name="Nhani A.Jr."/>
            <person name="Nobrega F.G."/>
            <person name="Nunes L.R."/>
            <person name="Oliveira M.A."/>
            <person name="de Oliveira M.C."/>
            <person name="de Oliveira R.C."/>
            <person name="Palmieri D.A."/>
            <person name="Paris A."/>
            <person name="Peixoto B.R."/>
            <person name="Pereira G.A."/>
            <person name="Pereira H.A.Jr."/>
            <person name="Pesquero J.B."/>
            <person name="Quaggio R.B."/>
            <person name="Roberto P.G."/>
            <person name="Rodrigues V."/>
            <person name="de M Rosa A.J."/>
            <person name="de Rosa V.E.Jr."/>
            <person name="de Sa R.G."/>
            <person name="Santelli R.V."/>
            <person name="Sawasaki H.E."/>
            <person name="da Silva A.C."/>
            <person name="da Silva A.M."/>
            <person name="da Silva F.R."/>
            <person name="da Silva W.A.Jr."/>
            <person name="da Silveira J.F."/>
            <person name="Silvestri M.L."/>
            <person name="Siqueira W.J."/>
            <person name="de Souza A.A."/>
            <person name="de Souza A.P."/>
            <person name="Terenzi M.F."/>
            <person name="Truffi D."/>
            <person name="Tsai S.M."/>
            <person name="Tsuhako M.H."/>
            <person name="Vallada H."/>
            <person name="Van Sluys M.A."/>
            <person name="Verjovski-Almeida S."/>
            <person name="Vettore A.L."/>
            <person name="Zago M.A."/>
            <person name="Zatz M."/>
            <person name="Meidanis J."/>
            <person name="Setubal J.C."/>
        </authorList>
    </citation>
    <scope>NUCLEOTIDE SEQUENCE [LARGE SCALE GENOMIC DNA]</scope>
    <source>
        <strain evidence="1 2">9a5c</strain>
    </source>
</reference>
<sequence length="31" mass="3517">MESHPESVLLMRVISDLSVVDVFNLAILLYL</sequence>
<protein>
    <submittedName>
        <fullName evidence="1">Uncharacterized protein</fullName>
    </submittedName>
</protein>
<dbReference type="STRING" id="160492.XF_0008"/>
<accession>Q9PHD6</accession>
<dbReference type="PIR" id="F82860">
    <property type="entry name" value="F82860"/>
</dbReference>
<gene>
    <name evidence="1" type="ordered locus">XF_0008</name>
</gene>
<evidence type="ECO:0000313" key="1">
    <source>
        <dbReference type="EMBL" id="AAF82821.1"/>
    </source>
</evidence>
<dbReference type="HOGENOM" id="CLU_3399185_0_0_6"/>
<dbReference type="Proteomes" id="UP000000812">
    <property type="component" value="Chromosome"/>
</dbReference>